<dbReference type="PANTHER" id="PTHR31956">
    <property type="entry name" value="NON-SPECIFIC PHOSPHOLIPASE C4-RELATED"/>
    <property type="match status" value="1"/>
</dbReference>
<keyword evidence="2" id="KW-0732">Signal</keyword>
<reference evidence="3" key="1">
    <citation type="submission" date="2022-10" db="EMBL/GenBank/DDBJ databases">
        <title>Tapping the CABI collections for fungal endophytes: first genome assemblies for Collariella, Neodidymelliopsis, Ascochyta clinopodiicola, Didymella pomorum, Didymosphaeria variabile, Neocosmospora piperis and Neocucurbitaria cava.</title>
        <authorList>
            <person name="Hill R."/>
        </authorList>
    </citation>
    <scope>NUCLEOTIDE SEQUENCE</scope>
    <source>
        <strain evidence="3">IMI 356815</strain>
    </source>
</reference>
<evidence type="ECO:0008006" key="5">
    <source>
        <dbReference type="Google" id="ProtNLM"/>
    </source>
</evidence>
<dbReference type="GeneID" id="80906691"/>
<evidence type="ECO:0000256" key="1">
    <source>
        <dbReference type="ARBA" id="ARBA00022801"/>
    </source>
</evidence>
<dbReference type="FunFam" id="3.40.720.10:FF:000064">
    <property type="entry name" value="Probable acid phosphatase Pho610"/>
    <property type="match status" value="1"/>
</dbReference>
<protein>
    <recommendedName>
        <fullName evidence="5">Phosphoesterase-domain-containing protein</fullName>
    </recommendedName>
</protein>
<evidence type="ECO:0000313" key="3">
    <source>
        <dbReference type="EMBL" id="KAJ4358577.1"/>
    </source>
</evidence>
<comment type="caution">
    <text evidence="3">The sequence shown here is derived from an EMBL/GenBank/DDBJ whole genome shotgun (WGS) entry which is preliminary data.</text>
</comment>
<dbReference type="GO" id="GO:0009395">
    <property type="term" value="P:phospholipid catabolic process"/>
    <property type="evidence" value="ECO:0007669"/>
    <property type="project" value="TreeGrafter"/>
</dbReference>
<evidence type="ECO:0000256" key="2">
    <source>
        <dbReference type="SAM" id="SignalP"/>
    </source>
</evidence>
<dbReference type="GO" id="GO:0016788">
    <property type="term" value="F:hydrolase activity, acting on ester bonds"/>
    <property type="evidence" value="ECO:0007669"/>
    <property type="project" value="InterPro"/>
</dbReference>
<name>A0A9W8XW73_9PLEO</name>
<dbReference type="Pfam" id="PF04185">
    <property type="entry name" value="Phosphoesterase"/>
    <property type="match status" value="1"/>
</dbReference>
<dbReference type="Proteomes" id="UP001140513">
    <property type="component" value="Unassembled WGS sequence"/>
</dbReference>
<keyword evidence="4" id="KW-1185">Reference proteome</keyword>
<evidence type="ECO:0000313" key="4">
    <source>
        <dbReference type="Proteomes" id="UP001140513"/>
    </source>
</evidence>
<sequence length="396" mass="44187">MVSSLLLSVSLLASTAVAAPKQPSYGGGYKTSDWVKGKAFDRVAIIWLENTDYDLAIGDPSLKWLAKKGITLSNHFAVTHPSMPNYAAAISGDYYGINHDDLTAIPSNVSTIVDLLEAKKISWGAYQEDMPYTGFQGFDYKNQQTGANDYVRKHNPPVLYDSVADQTSRLNQIKNLTLFHEELKADALPQWMFITPNMTSDGHDSTVTVAGTWSKNFLEPLLNDKKFMKNTLVILTFDENHTYTQQNRIVAILLGDAVPKKLVGTTDSNFYNHYSEIATVQANWGLDTLGRWDVGANVFDFVAKKTGDSVRQWHGQTPLSQMYWNVSYAGKLNDKNTSVPWPVPATKLNHNGRKVADVVKKTWGSLEKESAYTTALEVPDGLHPEPEFTRAQKTKW</sequence>
<dbReference type="InterPro" id="IPR007312">
    <property type="entry name" value="Phosphoesterase"/>
</dbReference>
<organism evidence="3 4">
    <name type="scientific">Didymosphaeria variabile</name>
    <dbReference type="NCBI Taxonomy" id="1932322"/>
    <lineage>
        <taxon>Eukaryota</taxon>
        <taxon>Fungi</taxon>
        <taxon>Dikarya</taxon>
        <taxon>Ascomycota</taxon>
        <taxon>Pezizomycotina</taxon>
        <taxon>Dothideomycetes</taxon>
        <taxon>Pleosporomycetidae</taxon>
        <taxon>Pleosporales</taxon>
        <taxon>Massarineae</taxon>
        <taxon>Didymosphaeriaceae</taxon>
        <taxon>Didymosphaeria</taxon>
    </lineage>
</organism>
<keyword evidence="1" id="KW-0378">Hydrolase</keyword>
<gene>
    <name evidence="3" type="ORF">N0V89_003161</name>
</gene>
<dbReference type="EMBL" id="JAPEUX010000002">
    <property type="protein sequence ID" value="KAJ4358577.1"/>
    <property type="molecule type" value="Genomic_DNA"/>
</dbReference>
<dbReference type="AlphaFoldDB" id="A0A9W8XW73"/>
<dbReference type="InterPro" id="IPR017850">
    <property type="entry name" value="Alkaline_phosphatase_core_sf"/>
</dbReference>
<dbReference type="RefSeq" id="XP_056075436.1">
    <property type="nucleotide sequence ID" value="XM_056211963.1"/>
</dbReference>
<proteinExistence type="predicted"/>
<feature type="chain" id="PRO_5040932525" description="Phosphoesterase-domain-containing protein" evidence="2">
    <location>
        <begin position="19"/>
        <end position="396"/>
    </location>
</feature>
<feature type="signal peptide" evidence="2">
    <location>
        <begin position="1"/>
        <end position="18"/>
    </location>
</feature>
<accession>A0A9W8XW73</accession>
<dbReference type="Gene3D" id="3.40.720.10">
    <property type="entry name" value="Alkaline Phosphatase, subunit A"/>
    <property type="match status" value="1"/>
</dbReference>
<dbReference type="SUPFAM" id="SSF53649">
    <property type="entry name" value="Alkaline phosphatase-like"/>
    <property type="match status" value="1"/>
</dbReference>
<dbReference type="PANTHER" id="PTHR31956:SF15">
    <property type="entry name" value="ACID PHOSPHATASE PHOA"/>
    <property type="match status" value="1"/>
</dbReference>
<dbReference type="OrthoDB" id="5135119at2759"/>